<feature type="region of interest" description="Disordered" evidence="1">
    <location>
        <begin position="122"/>
        <end position="203"/>
    </location>
</feature>
<dbReference type="OrthoDB" id="10603097at2759"/>
<keyword evidence="3" id="KW-1185">Reference proteome</keyword>
<dbReference type="Proteomes" id="UP001165121">
    <property type="component" value="Unassembled WGS sequence"/>
</dbReference>
<proteinExistence type="predicted"/>
<comment type="caution">
    <text evidence="2">The sequence shown here is derived from an EMBL/GenBank/DDBJ whole genome shotgun (WGS) entry which is preliminary data.</text>
</comment>
<organism evidence="2 3">
    <name type="scientific">Phytophthora fragariaefolia</name>
    <dbReference type="NCBI Taxonomy" id="1490495"/>
    <lineage>
        <taxon>Eukaryota</taxon>
        <taxon>Sar</taxon>
        <taxon>Stramenopiles</taxon>
        <taxon>Oomycota</taxon>
        <taxon>Peronosporomycetes</taxon>
        <taxon>Peronosporales</taxon>
        <taxon>Peronosporaceae</taxon>
        <taxon>Phytophthora</taxon>
    </lineage>
</organism>
<protein>
    <submittedName>
        <fullName evidence="2">Unnamed protein product</fullName>
    </submittedName>
</protein>
<dbReference type="EMBL" id="BSXT01001134">
    <property type="protein sequence ID" value="GMF39111.1"/>
    <property type="molecule type" value="Genomic_DNA"/>
</dbReference>
<feature type="compositionally biased region" description="Basic residues" evidence="1">
    <location>
        <begin position="137"/>
        <end position="146"/>
    </location>
</feature>
<gene>
    <name evidence="2" type="ORF">Pfra01_001151400</name>
</gene>
<name>A0A9W7CUH8_9STRA</name>
<evidence type="ECO:0000256" key="1">
    <source>
        <dbReference type="SAM" id="MobiDB-lite"/>
    </source>
</evidence>
<evidence type="ECO:0000313" key="3">
    <source>
        <dbReference type="Proteomes" id="UP001165121"/>
    </source>
</evidence>
<feature type="compositionally biased region" description="Basic and acidic residues" evidence="1">
    <location>
        <begin position="161"/>
        <end position="170"/>
    </location>
</feature>
<dbReference type="AlphaFoldDB" id="A0A9W7CUH8"/>
<accession>A0A9W7CUH8</accession>
<sequence length="203" mass="22150">MLDLMHALQPDDELRGLMLSDEELGELRLEQLEADAGAAVLAVMLPAEQEQEQDEQQLDSLWRAALSPHELERDAPDADDDLVSGELSDSGPDEVMTMMLQPAAATHADALFPSSAVAPLPPLGLRGALGPPPGPEKKRRGRKPSAKSKDTKPKRPPPSEAKARLRSYERRSRHKREVSEWPGAPDRPVPVSRRLDGRGAALT</sequence>
<feature type="region of interest" description="Disordered" evidence="1">
    <location>
        <begin position="49"/>
        <end position="93"/>
    </location>
</feature>
<reference evidence="2" key="1">
    <citation type="submission" date="2023-04" db="EMBL/GenBank/DDBJ databases">
        <title>Phytophthora fragariaefolia NBRC 109709.</title>
        <authorList>
            <person name="Ichikawa N."/>
            <person name="Sato H."/>
            <person name="Tonouchi N."/>
        </authorList>
    </citation>
    <scope>NUCLEOTIDE SEQUENCE</scope>
    <source>
        <strain evidence="2">NBRC 109709</strain>
    </source>
</reference>
<evidence type="ECO:0000313" key="2">
    <source>
        <dbReference type="EMBL" id="GMF39111.1"/>
    </source>
</evidence>